<dbReference type="EMBL" id="JNBQ01000010">
    <property type="protein sequence ID" value="KLN34741.1"/>
    <property type="molecule type" value="Genomic_DNA"/>
</dbReference>
<gene>
    <name evidence="2" type="ORF">FB00_10465</name>
</gene>
<comment type="caution">
    <text evidence="2">The sequence shown here is derived from an EMBL/GenBank/DDBJ whole genome shotgun (WGS) entry which is preliminary data.</text>
</comment>
<accession>A0A0H2KMK2</accession>
<reference evidence="2 3" key="1">
    <citation type="submission" date="2014-05" db="EMBL/GenBank/DDBJ databases">
        <title>Cellulosimicrobium funkei U11 genome.</title>
        <authorList>
            <person name="Hu C."/>
            <person name="Gong Y."/>
            <person name="Wan W."/>
            <person name="Jiang M."/>
        </authorList>
    </citation>
    <scope>NUCLEOTIDE SEQUENCE [LARGE SCALE GENOMIC DNA]</scope>
    <source>
        <strain evidence="2 3">U11</strain>
    </source>
</reference>
<protein>
    <submittedName>
        <fullName evidence="2">Zn-dependent hydrolase</fullName>
    </submittedName>
</protein>
<dbReference type="Pfam" id="PF00753">
    <property type="entry name" value="Lactamase_B"/>
    <property type="match status" value="1"/>
</dbReference>
<dbReference type="Gene3D" id="3.60.15.10">
    <property type="entry name" value="Ribonuclease Z/Hydroxyacylglutathione hydrolase-like"/>
    <property type="match status" value="1"/>
</dbReference>
<dbReference type="Proteomes" id="UP000035265">
    <property type="component" value="Unassembled WGS sequence"/>
</dbReference>
<dbReference type="InterPro" id="IPR001279">
    <property type="entry name" value="Metallo-B-lactamas"/>
</dbReference>
<evidence type="ECO:0000313" key="3">
    <source>
        <dbReference type="Proteomes" id="UP000035265"/>
    </source>
</evidence>
<dbReference type="PANTHER" id="PTHR46233:SF1">
    <property type="entry name" value="CONSERVED PROTEIN"/>
    <property type="match status" value="1"/>
</dbReference>
<dbReference type="STRING" id="264251.FB00_10465"/>
<dbReference type="PATRIC" id="fig|264251.5.peg.2133"/>
<dbReference type="InterPro" id="IPR036866">
    <property type="entry name" value="RibonucZ/Hydroxyglut_hydro"/>
</dbReference>
<dbReference type="RefSeq" id="WP_047232827.1">
    <property type="nucleotide sequence ID" value="NZ_JNBQ01000010.1"/>
</dbReference>
<evidence type="ECO:0000259" key="1">
    <source>
        <dbReference type="SMART" id="SM00849"/>
    </source>
</evidence>
<evidence type="ECO:0000313" key="2">
    <source>
        <dbReference type="EMBL" id="KLN34741.1"/>
    </source>
</evidence>
<dbReference type="CDD" id="cd06262">
    <property type="entry name" value="metallo-hydrolase-like_MBL-fold"/>
    <property type="match status" value="1"/>
</dbReference>
<dbReference type="AlphaFoldDB" id="A0A0H2KMK2"/>
<keyword evidence="3" id="KW-1185">Reference proteome</keyword>
<proteinExistence type="predicted"/>
<dbReference type="SUPFAM" id="SSF56281">
    <property type="entry name" value="Metallo-hydrolase/oxidoreductase"/>
    <property type="match status" value="1"/>
</dbReference>
<feature type="domain" description="Metallo-beta-lactamase" evidence="1">
    <location>
        <begin position="32"/>
        <end position="214"/>
    </location>
</feature>
<organism evidence="2 3">
    <name type="scientific">Cellulosimicrobium funkei</name>
    <dbReference type="NCBI Taxonomy" id="264251"/>
    <lineage>
        <taxon>Bacteria</taxon>
        <taxon>Bacillati</taxon>
        <taxon>Actinomycetota</taxon>
        <taxon>Actinomycetes</taxon>
        <taxon>Micrococcales</taxon>
        <taxon>Promicromonosporaceae</taxon>
        <taxon>Cellulosimicrobium</taxon>
    </lineage>
</organism>
<sequence>MVYTGQVVVGGPSDRRRLDEVEIRKLAVGPLANDVYLLTCRRTGAQVLIDAADAPDDVLALVRDGSPAARLDVVVTTHHHTDHLRALASIVAVTGATTAVGDLDADAVATAADVHVTRRLRHGDVVRAGDIALEVVALRGHTPGSVALAYREPAEVHEPEAVAGRVHLFTGDSLFPGGVGNTQRDPARFERLLTDVTERVFDRFDDATWVYPGHGADTTLGAERPHLDEWRERGW</sequence>
<dbReference type="SMART" id="SM00849">
    <property type="entry name" value="Lactamase_B"/>
    <property type="match status" value="1"/>
</dbReference>
<name>A0A0H2KMK2_9MICO</name>
<dbReference type="InterPro" id="IPR051453">
    <property type="entry name" value="MBL_Glyoxalase_II"/>
</dbReference>
<keyword evidence="2" id="KW-0378">Hydrolase</keyword>
<dbReference type="GO" id="GO:0016787">
    <property type="term" value="F:hydrolase activity"/>
    <property type="evidence" value="ECO:0007669"/>
    <property type="project" value="UniProtKB-KW"/>
</dbReference>
<dbReference type="PANTHER" id="PTHR46233">
    <property type="entry name" value="HYDROXYACYLGLUTATHIONE HYDROLASE GLOC"/>
    <property type="match status" value="1"/>
</dbReference>